<dbReference type="InterPro" id="IPR036259">
    <property type="entry name" value="MFS_trans_sf"/>
</dbReference>
<evidence type="ECO:0000259" key="6">
    <source>
        <dbReference type="PROSITE" id="PS50850"/>
    </source>
</evidence>
<dbReference type="EMBL" id="JBHSAJ010000058">
    <property type="protein sequence ID" value="MFC3936834.1"/>
    <property type="molecule type" value="Genomic_DNA"/>
</dbReference>
<organism evidence="7 8">
    <name type="scientific">Acidovorax facilis</name>
    <dbReference type="NCBI Taxonomy" id="12917"/>
    <lineage>
        <taxon>Bacteria</taxon>
        <taxon>Pseudomonadati</taxon>
        <taxon>Pseudomonadota</taxon>
        <taxon>Betaproteobacteria</taxon>
        <taxon>Burkholderiales</taxon>
        <taxon>Comamonadaceae</taxon>
        <taxon>Acidovorax</taxon>
    </lineage>
</organism>
<reference evidence="8" key="1">
    <citation type="journal article" date="2019" name="Int. J. Syst. Evol. Microbiol.">
        <title>The Global Catalogue of Microorganisms (GCM) 10K type strain sequencing project: providing services to taxonomists for standard genome sequencing and annotation.</title>
        <authorList>
            <consortium name="The Broad Institute Genomics Platform"/>
            <consortium name="The Broad Institute Genome Sequencing Center for Infectious Disease"/>
            <person name="Wu L."/>
            <person name="Ma J."/>
        </authorList>
    </citation>
    <scope>NUCLEOTIDE SEQUENCE [LARGE SCALE GENOMIC DNA]</scope>
    <source>
        <strain evidence="8">CCUG 2113</strain>
    </source>
</reference>
<feature type="transmembrane region" description="Helical" evidence="5">
    <location>
        <begin position="125"/>
        <end position="145"/>
    </location>
</feature>
<comment type="caution">
    <text evidence="7">The sequence shown here is derived from an EMBL/GenBank/DDBJ whole genome shotgun (WGS) entry which is preliminary data.</text>
</comment>
<feature type="transmembrane region" description="Helical" evidence="5">
    <location>
        <begin position="235"/>
        <end position="260"/>
    </location>
</feature>
<feature type="transmembrane region" description="Helical" evidence="5">
    <location>
        <begin position="29"/>
        <end position="46"/>
    </location>
</feature>
<dbReference type="PANTHER" id="PTHR42910">
    <property type="entry name" value="TRANSPORTER SCO4007-RELATED"/>
    <property type="match status" value="1"/>
</dbReference>
<accession>A0ABV8DFD5</accession>
<dbReference type="Pfam" id="PF07690">
    <property type="entry name" value="MFS_1"/>
    <property type="match status" value="1"/>
</dbReference>
<keyword evidence="3 5" id="KW-0472">Membrane</keyword>
<sequence>MSTPPHSRSASTTPSSTPRAEAPGLSTPVLLLMAVACGLCAGSNYFNQPLLHSIATQLQVRDASAALIVTLAQVAYAAGLLLLVPLGDMLERRRLITTLMLLAALGLFTSGFAGSYALLALGTVLTGLFSVAAQVLVPLAATLAAPGRSGRAVGLVMSGLLVGILAARSVAGLLSELGGWTLVYRVAGVAMVAVALALWWVMPRSRNAGRAQGYGQVLRSLGTLALRHPRLRSRALLGGLSFASVSVLFSTMALLLAGPAHRLGDAGIGLVGLAGVAGALMANVAGRMADRGQAQVATAVSVGLLLLGWGALWLGATSLVWFVVGMLVVDLALQGVHISNQNVIYRLDPTARARINAVYMTSYFTGAASGSALGSVAWLWGGWGATCALGGSIAVLNALALAHDQRLALRAHPAAANPAAGQSAIR</sequence>
<feature type="compositionally biased region" description="Low complexity" evidence="4">
    <location>
        <begin position="1"/>
        <end position="20"/>
    </location>
</feature>
<feature type="transmembrane region" description="Helical" evidence="5">
    <location>
        <begin position="182"/>
        <end position="202"/>
    </location>
</feature>
<dbReference type="InterPro" id="IPR020846">
    <property type="entry name" value="MFS_dom"/>
</dbReference>
<feature type="domain" description="Major facilitator superfamily (MFS) profile" evidence="6">
    <location>
        <begin position="29"/>
        <end position="409"/>
    </location>
</feature>
<feature type="transmembrane region" description="Helical" evidence="5">
    <location>
        <begin position="296"/>
        <end position="313"/>
    </location>
</feature>
<feature type="transmembrane region" description="Helical" evidence="5">
    <location>
        <begin position="66"/>
        <end position="87"/>
    </location>
</feature>
<dbReference type="InterPro" id="IPR011701">
    <property type="entry name" value="MFS"/>
</dbReference>
<keyword evidence="1 5" id="KW-0812">Transmembrane</keyword>
<proteinExistence type="predicted"/>
<dbReference type="PROSITE" id="PS50850">
    <property type="entry name" value="MFS"/>
    <property type="match status" value="1"/>
</dbReference>
<dbReference type="SUPFAM" id="SSF103473">
    <property type="entry name" value="MFS general substrate transporter"/>
    <property type="match status" value="1"/>
</dbReference>
<dbReference type="Proteomes" id="UP001595693">
    <property type="component" value="Unassembled WGS sequence"/>
</dbReference>
<evidence type="ECO:0000256" key="3">
    <source>
        <dbReference type="ARBA" id="ARBA00023136"/>
    </source>
</evidence>
<name>A0ABV8DFD5_9BURK</name>
<dbReference type="Gene3D" id="1.20.1250.20">
    <property type="entry name" value="MFS general substrate transporter like domains"/>
    <property type="match status" value="1"/>
</dbReference>
<evidence type="ECO:0000256" key="4">
    <source>
        <dbReference type="SAM" id="MobiDB-lite"/>
    </source>
</evidence>
<keyword evidence="2 5" id="KW-1133">Transmembrane helix</keyword>
<dbReference type="RefSeq" id="WP_055398879.1">
    <property type="nucleotide sequence ID" value="NZ_JAMXAX010000040.1"/>
</dbReference>
<evidence type="ECO:0000313" key="8">
    <source>
        <dbReference type="Proteomes" id="UP001595693"/>
    </source>
</evidence>
<evidence type="ECO:0000256" key="5">
    <source>
        <dbReference type="SAM" id="Phobius"/>
    </source>
</evidence>
<evidence type="ECO:0000256" key="2">
    <source>
        <dbReference type="ARBA" id="ARBA00022989"/>
    </source>
</evidence>
<dbReference type="PANTHER" id="PTHR42910:SF1">
    <property type="entry name" value="MAJOR FACILITATOR SUPERFAMILY (MFS) PROFILE DOMAIN-CONTAINING PROTEIN"/>
    <property type="match status" value="1"/>
</dbReference>
<evidence type="ECO:0000313" key="7">
    <source>
        <dbReference type="EMBL" id="MFC3936834.1"/>
    </source>
</evidence>
<gene>
    <name evidence="7" type="ORF">ACFOW3_19610</name>
</gene>
<dbReference type="CDD" id="cd17324">
    <property type="entry name" value="MFS_NepI_like"/>
    <property type="match status" value="1"/>
</dbReference>
<feature type="transmembrane region" description="Helical" evidence="5">
    <location>
        <begin position="152"/>
        <end position="170"/>
    </location>
</feature>
<feature type="transmembrane region" description="Helical" evidence="5">
    <location>
        <begin position="383"/>
        <end position="402"/>
    </location>
</feature>
<feature type="transmembrane region" description="Helical" evidence="5">
    <location>
        <begin position="99"/>
        <end position="119"/>
    </location>
</feature>
<feature type="region of interest" description="Disordered" evidence="4">
    <location>
        <begin position="1"/>
        <end position="22"/>
    </location>
</feature>
<feature type="transmembrane region" description="Helical" evidence="5">
    <location>
        <begin position="266"/>
        <end position="284"/>
    </location>
</feature>
<protein>
    <submittedName>
        <fullName evidence="7">MFS transporter</fullName>
    </submittedName>
</protein>
<evidence type="ECO:0000256" key="1">
    <source>
        <dbReference type="ARBA" id="ARBA00022692"/>
    </source>
</evidence>
<keyword evidence="8" id="KW-1185">Reference proteome</keyword>